<accession>A0A0N7I8M4</accession>
<evidence type="ECO:0000259" key="2">
    <source>
        <dbReference type="Pfam" id="PF13467"/>
    </source>
</evidence>
<sequence>MSGQDSRASNAPSPLSAIPLVARTVKLFGHPTQLRLEPSYWEALDDICNREDLTVDELCSDLKDRLDSQSRRSRGGAVSLANAVRVFIVGYYRKAATEKGHDRAGHGRGDPFVSTPFDLPPAQPAKEG</sequence>
<dbReference type="Proteomes" id="UP001277471">
    <property type="component" value="Unassembled WGS sequence"/>
</dbReference>
<keyword evidence="6" id="KW-1185">Reference proteome</keyword>
<feature type="compositionally biased region" description="Pro residues" evidence="1">
    <location>
        <begin position="118"/>
        <end position="128"/>
    </location>
</feature>
<gene>
    <name evidence="4" type="ORF">D3868_17400</name>
    <name evidence="3" type="ORF">SIM66_13060</name>
</gene>
<dbReference type="InterPro" id="IPR038268">
    <property type="entry name" value="RHH_sf"/>
</dbReference>
<keyword evidence="4" id="KW-0614">Plasmid</keyword>
<feature type="domain" description="Ribbon-helix-helix" evidence="2">
    <location>
        <begin position="21"/>
        <end position="91"/>
    </location>
</feature>
<geneLocation type="plasmid" evidence="4 5">
    <name>p1</name>
</geneLocation>
<dbReference type="Proteomes" id="UP000298774">
    <property type="component" value="Plasmid p1"/>
</dbReference>
<dbReference type="Gene3D" id="1.10.3990.20">
    <property type="entry name" value="protein bp1543"/>
    <property type="match status" value="1"/>
</dbReference>
<name>A0A0N7I8M4_AZOBR</name>
<dbReference type="GeneID" id="56451363"/>
<dbReference type="KEGG" id="abf:AMK58_19900"/>
<evidence type="ECO:0000313" key="3">
    <source>
        <dbReference type="EMBL" id="MDX5952115.1"/>
    </source>
</evidence>
<dbReference type="EMBL" id="JAWXYC010000003">
    <property type="protein sequence ID" value="MDX5952115.1"/>
    <property type="molecule type" value="Genomic_DNA"/>
</dbReference>
<dbReference type="Pfam" id="PF13467">
    <property type="entry name" value="RHH_4"/>
    <property type="match status" value="1"/>
</dbReference>
<dbReference type="AlphaFoldDB" id="A0A0N7I8M4"/>
<reference evidence="4 5" key="1">
    <citation type="submission" date="2018-09" db="EMBL/GenBank/DDBJ databases">
        <title>Whole genome based analysis of evolution and adaptive divergence in Indian and Brazilian strains of Azospirillum brasilense.</title>
        <authorList>
            <person name="Singh C."/>
            <person name="Tripathi A.K."/>
        </authorList>
    </citation>
    <scope>NUCLEOTIDE SEQUENCE [LARGE SCALE GENOMIC DNA]</scope>
    <source>
        <strain evidence="4 5">MTCC4038</strain>
        <plasmid evidence="4 5">p1</plasmid>
    </source>
</reference>
<dbReference type="InterPro" id="IPR027373">
    <property type="entry name" value="RHH_dom"/>
</dbReference>
<evidence type="ECO:0000313" key="4">
    <source>
        <dbReference type="EMBL" id="QCO10832.1"/>
    </source>
</evidence>
<dbReference type="EMBL" id="CP032340">
    <property type="protein sequence ID" value="QCO10832.1"/>
    <property type="molecule type" value="Genomic_DNA"/>
</dbReference>
<dbReference type="RefSeq" id="WP_051140495.1">
    <property type="nucleotide sequence ID" value="NZ_CP012915.1"/>
</dbReference>
<proteinExistence type="predicted"/>
<evidence type="ECO:0000256" key="1">
    <source>
        <dbReference type="SAM" id="MobiDB-lite"/>
    </source>
</evidence>
<evidence type="ECO:0000313" key="6">
    <source>
        <dbReference type="Proteomes" id="UP001277471"/>
    </source>
</evidence>
<organism evidence="4 5">
    <name type="scientific">Azospirillum brasilense</name>
    <dbReference type="NCBI Taxonomy" id="192"/>
    <lineage>
        <taxon>Bacteria</taxon>
        <taxon>Pseudomonadati</taxon>
        <taxon>Pseudomonadota</taxon>
        <taxon>Alphaproteobacteria</taxon>
        <taxon>Rhodospirillales</taxon>
        <taxon>Azospirillaceae</taxon>
        <taxon>Azospirillum</taxon>
    </lineage>
</organism>
<protein>
    <submittedName>
        <fullName evidence="3">Ribbon-helix-helix domain-containing protein</fullName>
    </submittedName>
</protein>
<reference evidence="3 6" key="2">
    <citation type="submission" date="2023-11" db="EMBL/GenBank/DDBJ databases">
        <title>MicrobeMod: A computational toolkit for identifying prokaryotic methylation and restriction-modification with nanopore sequencing.</title>
        <authorList>
            <person name="Crits-Christoph A."/>
            <person name="Kang S.C."/>
            <person name="Lee H."/>
            <person name="Ostrov N."/>
        </authorList>
    </citation>
    <scope>NUCLEOTIDE SEQUENCE [LARGE SCALE GENOMIC DNA]</scope>
    <source>
        <strain evidence="3 6">ATCC 29145</strain>
    </source>
</reference>
<feature type="region of interest" description="Disordered" evidence="1">
    <location>
        <begin position="98"/>
        <end position="128"/>
    </location>
</feature>
<feature type="compositionally biased region" description="Basic and acidic residues" evidence="1">
    <location>
        <begin position="98"/>
        <end position="109"/>
    </location>
</feature>
<evidence type="ECO:0000313" key="5">
    <source>
        <dbReference type="Proteomes" id="UP000298774"/>
    </source>
</evidence>